<gene>
    <name evidence="1" type="ORF">RSA11_08220</name>
</gene>
<organism evidence="1 2">
    <name type="scientific">Exiguobacterium indicum</name>
    <dbReference type="NCBI Taxonomy" id="296995"/>
    <lineage>
        <taxon>Bacteria</taxon>
        <taxon>Bacillati</taxon>
        <taxon>Bacillota</taxon>
        <taxon>Bacilli</taxon>
        <taxon>Bacillales</taxon>
        <taxon>Bacillales Family XII. Incertae Sedis</taxon>
        <taxon>Exiguobacterium</taxon>
    </lineage>
</organism>
<sequence length="354" mass="41235">MIDDLILTENAYFYNKTRHISKTKINNLFLKVSKGRSGKFILKKVKEVHNQEFVYSICIFKNEDTPNFINSNVLKEVKFSYLLIVEHKNFIVINKKLISGLDKEIEHYIENIDYNTISKMFLSDSTNFEKMTMYNMDISNNVIRRKNVEANNLKESSSTLGSSKYMVNQLRLSNVGENKISLSLNLSKINQLGKKVNIDNYLIWVRDICIRIENFTDHHSYMDNFSLPLSFEENIDNHIPSGFLFLTSDILLMLENQKIHSVDFDGKNLNLQKFITRYQKTLEIKQDSSGNNIIYFIENKFDKTLRLKINKTSISLHSKILNKVIVTYDTGEKTTLLSLINKLNAFIISFDNAE</sequence>
<accession>A0AAW3MBQ1</accession>
<evidence type="ECO:0000313" key="1">
    <source>
        <dbReference type="EMBL" id="KTR26957.1"/>
    </source>
</evidence>
<name>A0AAW3MBQ1_9BACL</name>
<evidence type="ECO:0000313" key="2">
    <source>
        <dbReference type="Proteomes" id="UP000072605"/>
    </source>
</evidence>
<dbReference type="RefSeq" id="WP_152995351.1">
    <property type="nucleotide sequence ID" value="NZ_LDQV01000019.1"/>
</dbReference>
<dbReference type="EMBL" id="LDQV01000019">
    <property type="protein sequence ID" value="KTR26957.1"/>
    <property type="molecule type" value="Genomic_DNA"/>
</dbReference>
<dbReference type="AlphaFoldDB" id="A0AAW3MBQ1"/>
<proteinExistence type="predicted"/>
<protein>
    <submittedName>
        <fullName evidence="1">Uncharacterized protein</fullName>
    </submittedName>
</protein>
<comment type="caution">
    <text evidence="1">The sequence shown here is derived from an EMBL/GenBank/DDBJ whole genome shotgun (WGS) entry which is preliminary data.</text>
</comment>
<feature type="non-terminal residue" evidence="1">
    <location>
        <position position="354"/>
    </location>
</feature>
<reference evidence="1 2" key="1">
    <citation type="journal article" date="2016" name="Front. Microbiol.">
        <title>Genomic Resource of Rice Seed Associated Bacteria.</title>
        <authorList>
            <person name="Midha S."/>
            <person name="Bansal K."/>
            <person name="Sharma S."/>
            <person name="Kumar N."/>
            <person name="Patil P.P."/>
            <person name="Chaudhry V."/>
            <person name="Patil P.B."/>
        </authorList>
    </citation>
    <scope>NUCLEOTIDE SEQUENCE [LARGE SCALE GENOMIC DNA]</scope>
    <source>
        <strain evidence="1 2">RSA11</strain>
    </source>
</reference>
<dbReference type="Proteomes" id="UP000072605">
    <property type="component" value="Unassembled WGS sequence"/>
</dbReference>